<dbReference type="InterPro" id="IPR013766">
    <property type="entry name" value="Thioredoxin_domain"/>
</dbReference>
<evidence type="ECO:0000256" key="2">
    <source>
        <dbReference type="ARBA" id="ARBA00007758"/>
    </source>
</evidence>
<dbReference type="CDD" id="cd03010">
    <property type="entry name" value="TlpA_like_DsbE"/>
    <property type="match status" value="1"/>
</dbReference>
<dbReference type="GO" id="GO:0005886">
    <property type="term" value="C:plasma membrane"/>
    <property type="evidence" value="ECO:0007669"/>
    <property type="project" value="UniProtKB-SubCell"/>
</dbReference>
<dbReference type="AlphaFoldDB" id="A0A4Y8UN86"/>
<evidence type="ECO:0000256" key="4">
    <source>
        <dbReference type="ARBA" id="ARBA00023157"/>
    </source>
</evidence>
<dbReference type="GO" id="GO:0030288">
    <property type="term" value="C:outer membrane-bounded periplasmic space"/>
    <property type="evidence" value="ECO:0007669"/>
    <property type="project" value="InterPro"/>
</dbReference>
<organism evidence="7 8">
    <name type="scientific">Gammaproteobacteria bacterium LSUCC0057</name>
    <dbReference type="NCBI Taxonomy" id="2559237"/>
    <lineage>
        <taxon>Bacteria</taxon>
        <taxon>Pseudomonadati</taxon>
        <taxon>Pseudomonadota</taxon>
        <taxon>Gammaproteobacteria</taxon>
        <taxon>Cellvibrionales</taxon>
        <taxon>Porticoccaceae</taxon>
        <taxon>SAR92 clade</taxon>
    </lineage>
</organism>
<dbReference type="SUPFAM" id="SSF52833">
    <property type="entry name" value="Thioredoxin-like"/>
    <property type="match status" value="1"/>
</dbReference>
<dbReference type="Proteomes" id="UP000298133">
    <property type="component" value="Unassembled WGS sequence"/>
</dbReference>
<reference evidence="7 8" key="1">
    <citation type="submission" date="2019-03" db="EMBL/GenBank/DDBJ databases">
        <title>Draft genome of Gammaproteobacteria bacterium LSUCC0057, a member of the SAR92 clade.</title>
        <authorList>
            <person name="Lanclos V.C."/>
            <person name="Doiron C."/>
            <person name="Henson M.W."/>
            <person name="Thrash J.C."/>
        </authorList>
    </citation>
    <scope>NUCLEOTIDE SEQUENCE [LARGE SCALE GENOMIC DNA]</scope>
    <source>
        <strain evidence="7 8">LSUCC0057</strain>
    </source>
</reference>
<dbReference type="PANTHER" id="PTHR42852:SF6">
    <property type="entry name" value="THIOL:DISULFIDE INTERCHANGE PROTEIN DSBE"/>
    <property type="match status" value="1"/>
</dbReference>
<evidence type="ECO:0000256" key="5">
    <source>
        <dbReference type="ARBA" id="ARBA00023284"/>
    </source>
</evidence>
<accession>A0A4Y8UN86</accession>
<dbReference type="PROSITE" id="PS51352">
    <property type="entry name" value="THIOREDOXIN_2"/>
    <property type="match status" value="1"/>
</dbReference>
<dbReference type="PANTHER" id="PTHR42852">
    <property type="entry name" value="THIOL:DISULFIDE INTERCHANGE PROTEIN DSBE"/>
    <property type="match status" value="1"/>
</dbReference>
<evidence type="ECO:0000256" key="1">
    <source>
        <dbReference type="ARBA" id="ARBA00004383"/>
    </source>
</evidence>
<protein>
    <submittedName>
        <fullName evidence="7">DsbE family thiol:disulfide interchange protein</fullName>
    </submittedName>
</protein>
<keyword evidence="5" id="KW-0676">Redox-active center</keyword>
<sequence length="180" mass="20496">MSRLKLYLPLALFALLAGLLYRGLNNDPTELPSALIDRPFPAFELQSVESADTLYTLAQLRGEVTLVNVWATWCFACRLEHAMLNQLAEQGVRIVGLNYKDSRPAALRWLQERGDPYQLNLFDPRGELGFDLGVYGAPETYLLDAEGIVRHRRVGVVDERIWAGELGQLYRKYQGQKRDE</sequence>
<evidence type="ECO:0000313" key="7">
    <source>
        <dbReference type="EMBL" id="TFH68753.1"/>
    </source>
</evidence>
<dbReference type="EMBL" id="SPIA01000001">
    <property type="protein sequence ID" value="TFH68753.1"/>
    <property type="molecule type" value="Genomic_DNA"/>
</dbReference>
<evidence type="ECO:0000259" key="6">
    <source>
        <dbReference type="PROSITE" id="PS51352"/>
    </source>
</evidence>
<dbReference type="OrthoDB" id="9799347at2"/>
<dbReference type="Gene3D" id="3.40.30.10">
    <property type="entry name" value="Glutaredoxin"/>
    <property type="match status" value="1"/>
</dbReference>
<comment type="subcellular location">
    <subcellularLocation>
        <location evidence="1">Cell inner membrane</location>
        <topology evidence="1">Single-pass membrane protein</topology>
        <orientation evidence="1">Periplasmic side</orientation>
    </subcellularLocation>
</comment>
<dbReference type="Pfam" id="PF08534">
    <property type="entry name" value="Redoxin"/>
    <property type="match status" value="1"/>
</dbReference>
<keyword evidence="3" id="KW-0201">Cytochrome c-type biogenesis</keyword>
<feature type="domain" description="Thioredoxin" evidence="6">
    <location>
        <begin position="34"/>
        <end position="175"/>
    </location>
</feature>
<comment type="caution">
    <text evidence="7">The sequence shown here is derived from an EMBL/GenBank/DDBJ whole genome shotgun (WGS) entry which is preliminary data.</text>
</comment>
<keyword evidence="8" id="KW-1185">Reference proteome</keyword>
<name>A0A4Y8UN86_9GAMM</name>
<gene>
    <name evidence="7" type="ORF">E3W66_02020</name>
</gene>
<keyword evidence="4" id="KW-1015">Disulfide bond</keyword>
<dbReference type="InterPro" id="IPR036249">
    <property type="entry name" value="Thioredoxin-like_sf"/>
</dbReference>
<dbReference type="InterPro" id="IPR004799">
    <property type="entry name" value="Periplasmic_diS_OxRdtase_DsbE"/>
</dbReference>
<dbReference type="GO" id="GO:0017004">
    <property type="term" value="P:cytochrome complex assembly"/>
    <property type="evidence" value="ECO:0007669"/>
    <property type="project" value="UniProtKB-KW"/>
</dbReference>
<dbReference type="NCBIfam" id="TIGR00385">
    <property type="entry name" value="dsbE"/>
    <property type="match status" value="1"/>
</dbReference>
<dbReference type="InterPro" id="IPR013740">
    <property type="entry name" value="Redoxin"/>
</dbReference>
<dbReference type="InterPro" id="IPR050553">
    <property type="entry name" value="Thioredoxin_ResA/DsbE_sf"/>
</dbReference>
<comment type="similarity">
    <text evidence="2">Belongs to the thioredoxin family. DsbE subfamily.</text>
</comment>
<proteinExistence type="inferred from homology"/>
<evidence type="ECO:0000256" key="3">
    <source>
        <dbReference type="ARBA" id="ARBA00022748"/>
    </source>
</evidence>
<evidence type="ECO:0000313" key="8">
    <source>
        <dbReference type="Proteomes" id="UP000298133"/>
    </source>
</evidence>
<dbReference type="GO" id="GO:0015036">
    <property type="term" value="F:disulfide oxidoreductase activity"/>
    <property type="evidence" value="ECO:0007669"/>
    <property type="project" value="InterPro"/>
</dbReference>